<dbReference type="InterPro" id="IPR002347">
    <property type="entry name" value="SDR_fam"/>
</dbReference>
<reference evidence="4 5" key="1">
    <citation type="submission" date="2017-10" db="EMBL/GenBank/DDBJ databases">
        <title>Draft genome of Longimonas halophila.</title>
        <authorList>
            <person name="Goh K.M."/>
            <person name="Shamsir M.S."/>
            <person name="Lim S.W."/>
        </authorList>
    </citation>
    <scope>NUCLEOTIDE SEQUENCE [LARGE SCALE GENOMIC DNA]</scope>
    <source>
        <strain evidence="4 5">KCTC 42399</strain>
    </source>
</reference>
<dbReference type="EMBL" id="PDEP01000003">
    <property type="protein sequence ID" value="PEN08485.1"/>
    <property type="molecule type" value="Genomic_DNA"/>
</dbReference>
<evidence type="ECO:0000256" key="1">
    <source>
        <dbReference type="ARBA" id="ARBA00006484"/>
    </source>
</evidence>
<dbReference type="AlphaFoldDB" id="A0A2H3NP08"/>
<dbReference type="PANTHER" id="PTHR44196">
    <property type="entry name" value="DEHYDROGENASE/REDUCTASE SDR FAMILY MEMBER 7B"/>
    <property type="match status" value="1"/>
</dbReference>
<keyword evidence="5" id="KW-1185">Reference proteome</keyword>
<dbReference type="Pfam" id="PF00106">
    <property type="entry name" value="adh_short"/>
    <property type="match status" value="1"/>
</dbReference>
<organism evidence="4 5">
    <name type="scientific">Longimonas halophila</name>
    <dbReference type="NCBI Taxonomy" id="1469170"/>
    <lineage>
        <taxon>Bacteria</taxon>
        <taxon>Pseudomonadati</taxon>
        <taxon>Rhodothermota</taxon>
        <taxon>Rhodothermia</taxon>
        <taxon>Rhodothermales</taxon>
        <taxon>Salisaetaceae</taxon>
        <taxon>Longimonas</taxon>
    </lineage>
</organism>
<dbReference type="GO" id="GO:0016020">
    <property type="term" value="C:membrane"/>
    <property type="evidence" value="ECO:0007669"/>
    <property type="project" value="TreeGrafter"/>
</dbReference>
<dbReference type="InterPro" id="IPR036291">
    <property type="entry name" value="NAD(P)-bd_dom_sf"/>
</dbReference>
<evidence type="ECO:0000256" key="3">
    <source>
        <dbReference type="RuleBase" id="RU000363"/>
    </source>
</evidence>
<protein>
    <submittedName>
        <fullName evidence="4">NAD-binding protein</fullName>
    </submittedName>
</protein>
<dbReference type="PANTHER" id="PTHR44196:SF1">
    <property type="entry name" value="DEHYDROGENASE_REDUCTASE SDR FAMILY MEMBER 7B"/>
    <property type="match status" value="1"/>
</dbReference>
<keyword evidence="2" id="KW-0560">Oxidoreductase</keyword>
<dbReference type="GO" id="GO:0016616">
    <property type="term" value="F:oxidoreductase activity, acting on the CH-OH group of donors, NAD or NADP as acceptor"/>
    <property type="evidence" value="ECO:0007669"/>
    <property type="project" value="UniProtKB-ARBA"/>
</dbReference>
<dbReference type="PROSITE" id="PS00061">
    <property type="entry name" value="ADH_SHORT"/>
    <property type="match status" value="1"/>
</dbReference>
<dbReference type="Proteomes" id="UP000221024">
    <property type="component" value="Unassembled WGS sequence"/>
</dbReference>
<evidence type="ECO:0000256" key="2">
    <source>
        <dbReference type="ARBA" id="ARBA00023002"/>
    </source>
</evidence>
<gene>
    <name evidence="4" type="ORF">CRI93_05090</name>
</gene>
<dbReference type="InterPro" id="IPR020904">
    <property type="entry name" value="Sc_DH/Rdtase_CS"/>
</dbReference>
<evidence type="ECO:0000313" key="4">
    <source>
        <dbReference type="EMBL" id="PEN08485.1"/>
    </source>
</evidence>
<dbReference type="Gene3D" id="3.40.50.720">
    <property type="entry name" value="NAD(P)-binding Rossmann-like Domain"/>
    <property type="match status" value="1"/>
</dbReference>
<dbReference type="OrthoDB" id="9775296at2"/>
<comment type="caution">
    <text evidence="4">The sequence shown here is derived from an EMBL/GenBank/DDBJ whole genome shotgun (WGS) entry which is preliminary data.</text>
</comment>
<dbReference type="FunFam" id="3.40.50.720:FF:000047">
    <property type="entry name" value="NADP-dependent L-serine/L-allo-threonine dehydrogenase"/>
    <property type="match status" value="1"/>
</dbReference>
<proteinExistence type="inferred from homology"/>
<name>A0A2H3NP08_9BACT</name>
<comment type="similarity">
    <text evidence="1 3">Belongs to the short-chain dehydrogenases/reductases (SDR) family.</text>
</comment>
<dbReference type="SUPFAM" id="SSF51735">
    <property type="entry name" value="NAD(P)-binding Rossmann-fold domains"/>
    <property type="match status" value="1"/>
</dbReference>
<dbReference type="PRINTS" id="PR00081">
    <property type="entry name" value="GDHRDH"/>
</dbReference>
<dbReference type="RefSeq" id="WP_098061527.1">
    <property type="nucleotide sequence ID" value="NZ_PDEP01000003.1"/>
</dbReference>
<evidence type="ECO:0000313" key="5">
    <source>
        <dbReference type="Proteomes" id="UP000221024"/>
    </source>
</evidence>
<dbReference type="PRINTS" id="PR00080">
    <property type="entry name" value="SDRFAMILY"/>
</dbReference>
<dbReference type="CDD" id="cd05233">
    <property type="entry name" value="SDR_c"/>
    <property type="match status" value="1"/>
</dbReference>
<sequence>MTLTNAVALVTGASSGLGQEISVQLIEAGVQVFGLARSTERLQALHDTYGDAFIPCTADVRDQDAIDAVFETIQEEAGRLDILINNAGLGRFGPIDEMAVEDWDVQHDTNLRGLYLCTRAAVPMMRAQNEDKGFGGHIVNIASIAGLIGNPNISAYNASKFGVRGFSQALMKEVRGAGIRVSCLYPGSIETDFFERAGADMTDNPLRAEDVAATAMHVLKAPENHLISEVVVRPLRPRNDM</sequence>
<accession>A0A2H3NP08</accession>